<dbReference type="PROSITE" id="PS50943">
    <property type="entry name" value="HTH_CROC1"/>
    <property type="match status" value="1"/>
</dbReference>
<dbReference type="InterPro" id="IPR001387">
    <property type="entry name" value="Cro/C1-type_HTH"/>
</dbReference>
<dbReference type="Pfam" id="PF01381">
    <property type="entry name" value="HTH_3"/>
    <property type="match status" value="1"/>
</dbReference>
<dbReference type="SUPFAM" id="SSF47413">
    <property type="entry name" value="lambda repressor-like DNA-binding domains"/>
    <property type="match status" value="1"/>
</dbReference>
<dbReference type="Proteomes" id="UP000376575">
    <property type="component" value="Unassembled WGS sequence"/>
</dbReference>
<evidence type="ECO:0000259" key="1">
    <source>
        <dbReference type="PROSITE" id="PS50943"/>
    </source>
</evidence>
<accession>A0A5J4FCH4</accession>
<dbReference type="AlphaFoldDB" id="A0A5J4FCH4"/>
<name>A0A5J4FCH4_MICAE</name>
<dbReference type="RefSeq" id="WP_151697323.1">
    <property type="nucleotide sequence ID" value="NZ_BJKP01000072.1"/>
</dbReference>
<proteinExistence type="predicted"/>
<feature type="domain" description="HTH cro/C1-type" evidence="1">
    <location>
        <begin position="11"/>
        <end position="65"/>
    </location>
</feature>
<evidence type="ECO:0000313" key="3">
    <source>
        <dbReference type="Proteomes" id="UP000376575"/>
    </source>
</evidence>
<dbReference type="Gene3D" id="1.10.260.40">
    <property type="entry name" value="lambda repressor-like DNA-binding domains"/>
    <property type="match status" value="1"/>
</dbReference>
<dbReference type="GO" id="GO:0003677">
    <property type="term" value="F:DNA binding"/>
    <property type="evidence" value="ECO:0007669"/>
    <property type="project" value="InterPro"/>
</dbReference>
<gene>
    <name evidence="2" type="ORF">MiAbW_03598</name>
</gene>
<evidence type="ECO:0000313" key="2">
    <source>
        <dbReference type="EMBL" id="GEA29016.1"/>
    </source>
</evidence>
<dbReference type="CDD" id="cd00093">
    <property type="entry name" value="HTH_XRE"/>
    <property type="match status" value="1"/>
</dbReference>
<sequence>MKEDQFTTKALKQLIEQSGHTQKSFAESLGLSYASVKYYVAHQKTPGSDVLADMCRVLNQSPKTVMNALGIDTTGIPDDSPN</sequence>
<protein>
    <recommendedName>
        <fullName evidence="1">HTH cro/C1-type domain-containing protein</fullName>
    </recommendedName>
</protein>
<dbReference type="EMBL" id="BJKP01000072">
    <property type="protein sequence ID" value="GEA29016.1"/>
    <property type="molecule type" value="Genomic_DNA"/>
</dbReference>
<reference evidence="2 3" key="1">
    <citation type="journal article" date="2019" name="FEMS Microbiol. Lett.">
        <title>A novel salt-tolerant genotype illuminates the sucrose gene evolution in freshwater bloom-forming cyanobacterium Microcystis aeruginosa.</title>
        <authorList>
            <person name="Tanabe Y."/>
            <person name="Yamaguchi H."/>
            <person name="Sano T."/>
            <person name="Kawachi M."/>
        </authorList>
    </citation>
    <scope>NUCLEOTIDE SEQUENCE [LARGE SCALE GENOMIC DNA]</scope>
    <source>
        <strain evidence="2 3">NIES-4325</strain>
    </source>
</reference>
<dbReference type="InterPro" id="IPR010982">
    <property type="entry name" value="Lambda_DNA-bd_dom_sf"/>
</dbReference>
<comment type="caution">
    <text evidence="2">The sequence shown here is derived from an EMBL/GenBank/DDBJ whole genome shotgun (WGS) entry which is preliminary data.</text>
</comment>
<dbReference type="SMART" id="SM00530">
    <property type="entry name" value="HTH_XRE"/>
    <property type="match status" value="1"/>
</dbReference>
<organism evidence="2 3">
    <name type="scientific">Microcystis aeruginosa NIES-4325</name>
    <dbReference type="NCBI Taxonomy" id="2569534"/>
    <lineage>
        <taxon>Bacteria</taxon>
        <taxon>Bacillati</taxon>
        <taxon>Cyanobacteriota</taxon>
        <taxon>Cyanophyceae</taxon>
        <taxon>Oscillatoriophycideae</taxon>
        <taxon>Chroococcales</taxon>
        <taxon>Microcystaceae</taxon>
        <taxon>Microcystis</taxon>
    </lineage>
</organism>